<gene>
    <name evidence="4" type="ORF">A8F95_01360</name>
</gene>
<proteinExistence type="predicted"/>
<dbReference type="SUPFAM" id="SSF54523">
    <property type="entry name" value="Pili subunits"/>
    <property type="match status" value="1"/>
</dbReference>
<dbReference type="Pfam" id="PF07963">
    <property type="entry name" value="N_methyl"/>
    <property type="match status" value="1"/>
</dbReference>
<accession>A0A1B9B8K0</accession>
<evidence type="ECO:0000256" key="2">
    <source>
        <dbReference type="ARBA" id="ARBA00023287"/>
    </source>
</evidence>
<keyword evidence="3" id="KW-0812">Transmembrane</keyword>
<evidence type="ECO:0000256" key="1">
    <source>
        <dbReference type="ARBA" id="ARBA00004241"/>
    </source>
</evidence>
<keyword evidence="5" id="KW-1185">Reference proteome</keyword>
<evidence type="ECO:0000313" key="4">
    <source>
        <dbReference type="EMBL" id="OCA92392.1"/>
    </source>
</evidence>
<dbReference type="EMBL" id="MAYT01000001">
    <property type="protein sequence ID" value="OCA92392.1"/>
    <property type="molecule type" value="Genomic_DNA"/>
</dbReference>
<dbReference type="InterPro" id="IPR012902">
    <property type="entry name" value="N_methyl_site"/>
</dbReference>
<keyword evidence="3" id="KW-0472">Membrane</keyword>
<dbReference type="GO" id="GO:0009986">
    <property type="term" value="C:cell surface"/>
    <property type="evidence" value="ECO:0007669"/>
    <property type="project" value="UniProtKB-SubCell"/>
</dbReference>
<dbReference type="AlphaFoldDB" id="A0A1B9B8K0"/>
<evidence type="ECO:0008006" key="6">
    <source>
        <dbReference type="Google" id="ProtNLM"/>
    </source>
</evidence>
<keyword evidence="2" id="KW-0178">Competence</keyword>
<organism evidence="4 5">
    <name type="scientific">Pseudobacillus wudalianchiensis</name>
    <dbReference type="NCBI Taxonomy" id="1743143"/>
    <lineage>
        <taxon>Bacteria</taxon>
        <taxon>Bacillati</taxon>
        <taxon>Bacillota</taxon>
        <taxon>Bacilli</taxon>
        <taxon>Bacillales</taxon>
        <taxon>Bacillaceae</taxon>
        <taxon>Pseudobacillus</taxon>
    </lineage>
</organism>
<dbReference type="GO" id="GO:0030420">
    <property type="term" value="P:establishment of competence for transformation"/>
    <property type="evidence" value="ECO:0007669"/>
    <property type="project" value="UniProtKB-KW"/>
</dbReference>
<dbReference type="Proteomes" id="UP000092578">
    <property type="component" value="Unassembled WGS sequence"/>
</dbReference>
<dbReference type="NCBIfam" id="TIGR02532">
    <property type="entry name" value="IV_pilin_GFxxxE"/>
    <property type="match status" value="1"/>
</dbReference>
<protein>
    <recommendedName>
        <fullName evidence="6">Prepilin-type N-terminal cleavage/methylation domain-containing protein</fullName>
    </recommendedName>
</protein>
<sequence length="199" mass="22450">MKRKKKPSWKERLKARICDKSGLTLIEVLLTIVIMAIISPIVWSVFNGGQKAYVRQTAEVQFREDADYAVTMIMNEFFATPFDYVESCGTNCIKIVDAKEAKLKRVGAEKTTYYDIEKEAKSEVKETEIKVAEEDERTVLQIKGVPVETKSDFKDTTLSFSCQETDSNGKCSSGLIKINMKLGDAKTSQNLDLESEFGF</sequence>
<dbReference type="RefSeq" id="WP_065408903.1">
    <property type="nucleotide sequence ID" value="NZ_MAYT01000001.1"/>
</dbReference>
<reference evidence="5" key="1">
    <citation type="submission" date="2016-05" db="EMBL/GenBank/DDBJ databases">
        <authorList>
            <person name="Liu B."/>
            <person name="Wang J."/>
            <person name="Zhu Y."/>
            <person name="Liu G."/>
            <person name="Chen Q."/>
            <person name="Chen Z."/>
            <person name="Lan J."/>
            <person name="Che J."/>
            <person name="Ge C."/>
            <person name="Shi H."/>
            <person name="Pan Z."/>
            <person name="Liu X."/>
        </authorList>
    </citation>
    <scope>NUCLEOTIDE SEQUENCE [LARGE SCALE GENOMIC DNA]</scope>
    <source>
        <strain evidence="5">FJAT-27215</strain>
    </source>
</reference>
<evidence type="ECO:0000256" key="3">
    <source>
        <dbReference type="SAM" id="Phobius"/>
    </source>
</evidence>
<comment type="caution">
    <text evidence="4">The sequence shown here is derived from an EMBL/GenBank/DDBJ whole genome shotgun (WGS) entry which is preliminary data.</text>
</comment>
<dbReference type="InterPro" id="IPR045584">
    <property type="entry name" value="Pilin-like"/>
</dbReference>
<evidence type="ECO:0000313" key="5">
    <source>
        <dbReference type="Proteomes" id="UP000092578"/>
    </source>
</evidence>
<keyword evidence="3" id="KW-1133">Transmembrane helix</keyword>
<name>A0A1B9B8K0_9BACI</name>
<feature type="transmembrane region" description="Helical" evidence="3">
    <location>
        <begin position="21"/>
        <end position="46"/>
    </location>
</feature>
<comment type="subcellular location">
    <subcellularLocation>
        <location evidence="1">Cell surface</location>
    </subcellularLocation>
</comment>